<name>A0A0D9NL03_METAN</name>
<protein>
    <submittedName>
        <fullName evidence="1">Uncharacterized protein</fullName>
    </submittedName>
</protein>
<sequence length="53" mass="5747">MKTVMMERFALGGVHGHKSGVRIHGGETMLLAQYLGGYDISQLVSSSRVNLGR</sequence>
<dbReference type="EMBL" id="KE384998">
    <property type="protein sequence ID" value="KJK73305.1"/>
    <property type="molecule type" value="Genomic_DNA"/>
</dbReference>
<organism evidence="1 2">
    <name type="scientific">Metarhizium anisopliae BRIP 53293</name>
    <dbReference type="NCBI Taxonomy" id="1291518"/>
    <lineage>
        <taxon>Eukaryota</taxon>
        <taxon>Fungi</taxon>
        <taxon>Dikarya</taxon>
        <taxon>Ascomycota</taxon>
        <taxon>Pezizomycotina</taxon>
        <taxon>Sordariomycetes</taxon>
        <taxon>Hypocreomycetidae</taxon>
        <taxon>Hypocreales</taxon>
        <taxon>Clavicipitaceae</taxon>
        <taxon>Metarhizium</taxon>
    </lineage>
</organism>
<keyword evidence="2" id="KW-1185">Reference proteome</keyword>
<accession>A0A0D9NL03</accession>
<dbReference type="Proteomes" id="UP000054544">
    <property type="component" value="Unassembled WGS sequence"/>
</dbReference>
<gene>
    <name evidence="1" type="ORF">H634G_11578</name>
</gene>
<dbReference type="AlphaFoldDB" id="A0A0D9NL03"/>
<reference evidence="2" key="1">
    <citation type="journal article" date="2014" name="BMC Genomics">
        <title>The genome sequence of the biocontrol fungus Metarhizium anisopliae and comparative genomics of Metarhizium species.</title>
        <authorList>
            <person name="Pattemore J.A."/>
            <person name="Hane J.K."/>
            <person name="Williams A.H."/>
            <person name="Wilson B.A."/>
            <person name="Stodart B.J."/>
            <person name="Ash G.J."/>
        </authorList>
    </citation>
    <scope>NUCLEOTIDE SEQUENCE [LARGE SCALE GENOMIC DNA]</scope>
    <source>
        <strain evidence="2">BRIP 53293</strain>
    </source>
</reference>
<proteinExistence type="predicted"/>
<evidence type="ECO:0000313" key="2">
    <source>
        <dbReference type="Proteomes" id="UP000054544"/>
    </source>
</evidence>
<evidence type="ECO:0000313" key="1">
    <source>
        <dbReference type="EMBL" id="KJK73305.1"/>
    </source>
</evidence>